<dbReference type="Pfam" id="PF01490">
    <property type="entry name" value="Aa_trans"/>
    <property type="match status" value="1"/>
</dbReference>
<keyword evidence="10" id="KW-1185">Reference proteome</keyword>
<evidence type="ECO:0000256" key="7">
    <source>
        <dbReference type="SAM" id="Phobius"/>
    </source>
</evidence>
<evidence type="ECO:0000313" key="9">
    <source>
        <dbReference type="EMBL" id="TVY28183.1"/>
    </source>
</evidence>
<feature type="transmembrane region" description="Helical" evidence="7">
    <location>
        <begin position="388"/>
        <end position="406"/>
    </location>
</feature>
<evidence type="ECO:0000256" key="5">
    <source>
        <dbReference type="ARBA" id="ARBA00023136"/>
    </source>
</evidence>
<dbReference type="OrthoDB" id="1684102at2759"/>
<organism evidence="9 10">
    <name type="scientific">Lachnellula hyalina</name>
    <dbReference type="NCBI Taxonomy" id="1316788"/>
    <lineage>
        <taxon>Eukaryota</taxon>
        <taxon>Fungi</taxon>
        <taxon>Dikarya</taxon>
        <taxon>Ascomycota</taxon>
        <taxon>Pezizomycotina</taxon>
        <taxon>Leotiomycetes</taxon>
        <taxon>Helotiales</taxon>
        <taxon>Lachnaceae</taxon>
        <taxon>Lachnellula</taxon>
    </lineage>
</organism>
<feature type="transmembrane region" description="Helical" evidence="7">
    <location>
        <begin position="160"/>
        <end position="179"/>
    </location>
</feature>
<evidence type="ECO:0000259" key="8">
    <source>
        <dbReference type="Pfam" id="PF01490"/>
    </source>
</evidence>
<evidence type="ECO:0000256" key="6">
    <source>
        <dbReference type="SAM" id="MobiDB-lite"/>
    </source>
</evidence>
<comment type="subcellular location">
    <subcellularLocation>
        <location evidence="1">Membrane</location>
        <topology evidence="1">Multi-pass membrane protein</topology>
    </subcellularLocation>
</comment>
<comment type="caution">
    <text evidence="9">The sequence shown here is derived from an EMBL/GenBank/DDBJ whole genome shotgun (WGS) entry which is preliminary data.</text>
</comment>
<feature type="transmembrane region" description="Helical" evidence="7">
    <location>
        <begin position="224"/>
        <end position="246"/>
    </location>
</feature>
<feature type="compositionally biased region" description="Acidic residues" evidence="6">
    <location>
        <begin position="44"/>
        <end position="58"/>
    </location>
</feature>
<dbReference type="PANTHER" id="PTHR22950:SF332">
    <property type="entry name" value="AMINO ACID TRANSPORTER (EUROFUNG)"/>
    <property type="match status" value="1"/>
</dbReference>
<evidence type="ECO:0000256" key="3">
    <source>
        <dbReference type="ARBA" id="ARBA00022692"/>
    </source>
</evidence>
<keyword evidence="3 7" id="KW-0812">Transmembrane</keyword>
<sequence>MANLHSSPNVPPVPANRFTAPYRTFFSYPDLYGSLFPRDYGAQSDDEDSDDEDSVIDEEVGREPETRPLLGRRKSTAQKQGDASSAKTFFLLIKSFIGTGVLFLPKAFKNGGLAFSVVALVVVALVSCLAMHLLLQCRQKYGGGYGEIGEAIGGKRVRSIILASITISQIGFVCASLIFTAQNMNSFLEAVLHESWPLSTKALIGLQLVFLVPLAFVRNMSKLGGIAIFSSVCIIFGLVYILQADITALATQGVSKTVQQFNPRDFTLTIGSIIFSFEGIGLIIPVQSAMREPQKFERLLVIVMILITIIFTSVGALSYATFGDKTRVEIISNFPQDNKLVNIVQFLYSLAILVGAPVQLFPAIRNVEGALFGRQSGKRSSVTKWKKNAFRTLSVCACGVVSYLGASKLDKFVALVGSFAAVPLLYIYPGYLHFKGVADNRYSKAGDVVLMVVGLVAMVYTTAVTAARWAET</sequence>
<keyword evidence="4 7" id="KW-1133">Transmembrane helix</keyword>
<feature type="transmembrane region" description="Helical" evidence="7">
    <location>
        <begin position="448"/>
        <end position="470"/>
    </location>
</feature>
<feature type="transmembrane region" description="Helical" evidence="7">
    <location>
        <begin position="89"/>
        <end position="108"/>
    </location>
</feature>
<comment type="similarity">
    <text evidence="2">Belongs to the amino acid/polyamine transporter 2 family.</text>
</comment>
<keyword evidence="5 7" id="KW-0472">Membrane</keyword>
<feature type="transmembrane region" description="Helical" evidence="7">
    <location>
        <begin position="412"/>
        <end position="428"/>
    </location>
</feature>
<feature type="transmembrane region" description="Helical" evidence="7">
    <location>
        <begin position="342"/>
        <end position="367"/>
    </location>
</feature>
<dbReference type="EMBL" id="QGMH01000035">
    <property type="protein sequence ID" value="TVY28183.1"/>
    <property type="molecule type" value="Genomic_DNA"/>
</dbReference>
<evidence type="ECO:0000256" key="2">
    <source>
        <dbReference type="ARBA" id="ARBA00008066"/>
    </source>
</evidence>
<dbReference type="GO" id="GO:0005302">
    <property type="term" value="F:L-tyrosine transmembrane transporter activity"/>
    <property type="evidence" value="ECO:0007669"/>
    <property type="project" value="TreeGrafter"/>
</dbReference>
<feature type="transmembrane region" description="Helical" evidence="7">
    <location>
        <begin position="299"/>
        <end position="322"/>
    </location>
</feature>
<dbReference type="Gene3D" id="1.20.1740.10">
    <property type="entry name" value="Amino acid/polyamine transporter I"/>
    <property type="match status" value="1"/>
</dbReference>
<dbReference type="PANTHER" id="PTHR22950">
    <property type="entry name" value="AMINO ACID TRANSPORTER"/>
    <property type="match status" value="1"/>
</dbReference>
<feature type="transmembrane region" description="Helical" evidence="7">
    <location>
        <begin position="266"/>
        <end position="287"/>
    </location>
</feature>
<name>A0A8H8R454_9HELO</name>
<proteinExistence type="inferred from homology"/>
<evidence type="ECO:0000313" key="10">
    <source>
        <dbReference type="Proteomes" id="UP000431533"/>
    </source>
</evidence>
<feature type="region of interest" description="Disordered" evidence="6">
    <location>
        <begin position="37"/>
        <end position="79"/>
    </location>
</feature>
<dbReference type="GO" id="GO:0005774">
    <property type="term" value="C:vacuolar membrane"/>
    <property type="evidence" value="ECO:0007669"/>
    <property type="project" value="TreeGrafter"/>
</dbReference>
<evidence type="ECO:0000256" key="1">
    <source>
        <dbReference type="ARBA" id="ARBA00004141"/>
    </source>
</evidence>
<dbReference type="GeneID" id="41983506"/>
<feature type="domain" description="Amino acid transporter transmembrane" evidence="8">
    <location>
        <begin position="84"/>
        <end position="465"/>
    </location>
</feature>
<accession>A0A8H8R454</accession>
<dbReference type="Proteomes" id="UP000431533">
    <property type="component" value="Unassembled WGS sequence"/>
</dbReference>
<dbReference type="RefSeq" id="XP_031006971.1">
    <property type="nucleotide sequence ID" value="XM_031148280.1"/>
</dbReference>
<evidence type="ECO:0000256" key="4">
    <source>
        <dbReference type="ARBA" id="ARBA00022989"/>
    </source>
</evidence>
<feature type="transmembrane region" description="Helical" evidence="7">
    <location>
        <begin position="114"/>
        <end position="135"/>
    </location>
</feature>
<dbReference type="AlphaFoldDB" id="A0A8H8R454"/>
<reference evidence="9 10" key="1">
    <citation type="submission" date="2018-05" db="EMBL/GenBank/DDBJ databases">
        <title>Genome sequencing and assembly of the regulated plant pathogen Lachnellula willkommii and related sister species for the development of diagnostic species identification markers.</title>
        <authorList>
            <person name="Giroux E."/>
            <person name="Bilodeau G."/>
        </authorList>
    </citation>
    <scope>NUCLEOTIDE SEQUENCE [LARGE SCALE GENOMIC DNA]</scope>
    <source>
        <strain evidence="9 10">CBS 185.66</strain>
    </source>
</reference>
<gene>
    <name evidence="9" type="primary">avt3_1</name>
    <name evidence="9" type="ORF">LHYA1_G003308</name>
</gene>
<feature type="transmembrane region" description="Helical" evidence="7">
    <location>
        <begin position="199"/>
        <end position="217"/>
    </location>
</feature>
<protein>
    <submittedName>
        <fullName evidence="9">Vacuolar amino acid transporter</fullName>
    </submittedName>
</protein>
<dbReference type="InterPro" id="IPR013057">
    <property type="entry name" value="AA_transpt_TM"/>
</dbReference>